<evidence type="ECO:0000256" key="2">
    <source>
        <dbReference type="ARBA" id="ARBA00022840"/>
    </source>
</evidence>
<protein>
    <submittedName>
        <fullName evidence="5">Kinase</fullName>
    </submittedName>
</protein>
<dbReference type="InterPro" id="IPR027417">
    <property type="entry name" value="P-loop_NTPase"/>
</dbReference>
<keyword evidence="2" id="KW-0067">ATP-binding</keyword>
<name>A0A0N4Z0H6_PARTI</name>
<evidence type="ECO:0000313" key="4">
    <source>
        <dbReference type="Proteomes" id="UP000038045"/>
    </source>
</evidence>
<proteinExistence type="predicted"/>
<dbReference type="GO" id="GO:0005524">
    <property type="term" value="F:ATP binding"/>
    <property type="evidence" value="ECO:0007669"/>
    <property type="project" value="UniProtKB-KW"/>
</dbReference>
<keyword evidence="3" id="KW-0472">Membrane</keyword>
<dbReference type="Proteomes" id="UP000038045">
    <property type="component" value="Unplaced"/>
</dbReference>
<evidence type="ECO:0000256" key="1">
    <source>
        <dbReference type="ARBA" id="ARBA00022741"/>
    </source>
</evidence>
<dbReference type="STRING" id="131310.A0A0N4Z0H6"/>
<feature type="transmembrane region" description="Helical" evidence="3">
    <location>
        <begin position="101"/>
        <end position="122"/>
    </location>
</feature>
<dbReference type="InterPro" id="IPR028054">
    <property type="entry name" value="DUF4481"/>
</dbReference>
<dbReference type="WBParaSite" id="PTRK_0000020600.1">
    <property type="protein sequence ID" value="PTRK_0000020600.1"/>
    <property type="gene ID" value="PTRK_0000020600"/>
</dbReference>
<keyword evidence="3" id="KW-0812">Transmembrane</keyword>
<organism evidence="4 5">
    <name type="scientific">Parastrongyloides trichosuri</name>
    <name type="common">Possum-specific nematode worm</name>
    <dbReference type="NCBI Taxonomy" id="131310"/>
    <lineage>
        <taxon>Eukaryota</taxon>
        <taxon>Metazoa</taxon>
        <taxon>Ecdysozoa</taxon>
        <taxon>Nematoda</taxon>
        <taxon>Chromadorea</taxon>
        <taxon>Rhabditida</taxon>
        <taxon>Tylenchina</taxon>
        <taxon>Panagrolaimomorpha</taxon>
        <taxon>Strongyloidoidea</taxon>
        <taxon>Strongyloididae</taxon>
        <taxon>Parastrongyloides</taxon>
    </lineage>
</organism>
<dbReference type="InterPro" id="IPR013641">
    <property type="entry name" value="KTI12/PSTK"/>
</dbReference>
<feature type="transmembrane region" description="Helical" evidence="3">
    <location>
        <begin position="77"/>
        <end position="95"/>
    </location>
</feature>
<dbReference type="PANTHER" id="PTHR31193">
    <property type="entry name" value="TRANSMEMBRANE PROTEIN C9ORF91"/>
    <property type="match status" value="1"/>
</dbReference>
<dbReference type="PANTHER" id="PTHR31193:SF1">
    <property type="entry name" value="TRANSMEMBRANE PROTEIN 268"/>
    <property type="match status" value="1"/>
</dbReference>
<sequence>MSLDEVQMSPDKENGVIVGTILPDRKSLFNCCGPNTFNNIEDLKKKTGLSDDLLLAHIHSVTTDIRFTLYSCLFPKVLPLWCSGTILILLAVLYSSPDGGLPIFIFTIIWLAIFFIGLYGCIVTRKFLRLGLAQCVMEANLKLMKHNLMLYVNDCGDSLCIKYGLVFIRYNLNECHANTMKLIRVHNANQPIKIDIEEASVDKLATTYLTKYSQEYMKAVFKGRLLFPRSPREGVSEFAPKHNATSWCMIIFLICGIPGSGKSHFCNLLIKQRNDIKYYSFDEYIRCNICNKNDTTGRENRVKWQRYIKNDIKELKCNIIIIEDNFWLKSMRRSFIKFAKQINSNIALVNFNIPLDICLERNRGRSDNEKINESTIVKIYNDNDILISDRKQYYYFIQINEDKDIDKTIEFFLHLKTTDNIKTNINNLDIQGLKYDKNINDEREKMLRNSISVLIKEGYNFSDLKRIKDKIKNDFSWKDDCLNVMRMYLSDS</sequence>
<keyword evidence="1" id="KW-0547">Nucleotide-binding</keyword>
<dbReference type="SUPFAM" id="SSF52540">
    <property type="entry name" value="P-loop containing nucleoside triphosphate hydrolases"/>
    <property type="match status" value="1"/>
</dbReference>
<evidence type="ECO:0000313" key="5">
    <source>
        <dbReference type="WBParaSite" id="PTRK_0000020600.1"/>
    </source>
</evidence>
<keyword evidence="4" id="KW-1185">Reference proteome</keyword>
<dbReference type="Pfam" id="PF08433">
    <property type="entry name" value="KTI12"/>
    <property type="match status" value="1"/>
</dbReference>
<accession>A0A0N4Z0H6</accession>
<reference evidence="5" key="1">
    <citation type="submission" date="2017-02" db="UniProtKB">
        <authorList>
            <consortium name="WormBaseParasite"/>
        </authorList>
    </citation>
    <scope>IDENTIFICATION</scope>
</reference>
<dbReference type="Gene3D" id="3.40.50.300">
    <property type="entry name" value="P-loop containing nucleotide triphosphate hydrolases"/>
    <property type="match status" value="1"/>
</dbReference>
<dbReference type="AlphaFoldDB" id="A0A0N4Z0H6"/>
<evidence type="ECO:0000256" key="3">
    <source>
        <dbReference type="SAM" id="Phobius"/>
    </source>
</evidence>
<keyword evidence="3" id="KW-1133">Transmembrane helix</keyword>